<dbReference type="OrthoDB" id="291146at2"/>
<evidence type="ECO:0000256" key="1">
    <source>
        <dbReference type="SAM" id="Phobius"/>
    </source>
</evidence>
<sequence>MGRIILASILSGIILFVWGMLSWMVLPIHDGTLRPLPDSQAVIDVLKKQNLEDGYYLYPAYPESPSGPGPEMDAMMQEFEKKHQAGPIFSVIYKVEGMPPMPPQMMIAGLLINMLSSFIAATLLSMAIKNGARMTYFQRFRFIALIGVFAAIVSFLNLKNWMYYPADFTRAMMLDLLLTWMIGGLVIAALIKPAKAIPETNESPQSATD</sequence>
<feature type="transmembrane region" description="Helical" evidence="1">
    <location>
        <begin position="5"/>
        <end position="26"/>
    </location>
</feature>
<gene>
    <name evidence="2" type="ORF">V202x_27460</name>
</gene>
<reference evidence="2 3" key="1">
    <citation type="submission" date="2019-03" db="EMBL/GenBank/DDBJ databases">
        <title>Deep-cultivation of Planctomycetes and their phenomic and genomic characterization uncovers novel biology.</title>
        <authorList>
            <person name="Wiegand S."/>
            <person name="Jogler M."/>
            <person name="Boedeker C."/>
            <person name="Pinto D."/>
            <person name="Vollmers J."/>
            <person name="Rivas-Marin E."/>
            <person name="Kohn T."/>
            <person name="Peeters S.H."/>
            <person name="Heuer A."/>
            <person name="Rast P."/>
            <person name="Oberbeckmann S."/>
            <person name="Bunk B."/>
            <person name="Jeske O."/>
            <person name="Meyerdierks A."/>
            <person name="Storesund J.E."/>
            <person name="Kallscheuer N."/>
            <person name="Luecker S."/>
            <person name="Lage O.M."/>
            <person name="Pohl T."/>
            <person name="Merkel B.J."/>
            <person name="Hornburger P."/>
            <person name="Mueller R.-W."/>
            <person name="Bruemmer F."/>
            <person name="Labrenz M."/>
            <person name="Spormann A.M."/>
            <person name="Op den Camp H."/>
            <person name="Overmann J."/>
            <person name="Amann R."/>
            <person name="Jetten M.S.M."/>
            <person name="Mascher T."/>
            <person name="Medema M.H."/>
            <person name="Devos D.P."/>
            <person name="Kaster A.-K."/>
            <person name="Ovreas L."/>
            <person name="Rohde M."/>
            <person name="Galperin M.Y."/>
            <person name="Jogler C."/>
        </authorList>
    </citation>
    <scope>NUCLEOTIDE SEQUENCE [LARGE SCALE GENOMIC DNA]</scope>
    <source>
        <strain evidence="2 3">V202</strain>
    </source>
</reference>
<feature type="transmembrane region" description="Helical" evidence="1">
    <location>
        <begin position="140"/>
        <end position="158"/>
    </location>
</feature>
<evidence type="ECO:0000313" key="3">
    <source>
        <dbReference type="Proteomes" id="UP000318384"/>
    </source>
</evidence>
<accession>A0A517WVS7</accession>
<feature type="transmembrane region" description="Helical" evidence="1">
    <location>
        <begin position="170"/>
        <end position="191"/>
    </location>
</feature>
<proteinExistence type="predicted"/>
<protein>
    <submittedName>
        <fullName evidence="2">Uncharacterized protein</fullName>
    </submittedName>
</protein>
<dbReference type="RefSeq" id="WP_145175477.1">
    <property type="nucleotide sequence ID" value="NZ_CP037422.1"/>
</dbReference>
<dbReference type="EMBL" id="CP037422">
    <property type="protein sequence ID" value="QDU09371.1"/>
    <property type="molecule type" value="Genomic_DNA"/>
</dbReference>
<keyword evidence="1" id="KW-0472">Membrane</keyword>
<feature type="transmembrane region" description="Helical" evidence="1">
    <location>
        <begin position="105"/>
        <end position="128"/>
    </location>
</feature>
<evidence type="ECO:0000313" key="2">
    <source>
        <dbReference type="EMBL" id="QDU09371.1"/>
    </source>
</evidence>
<dbReference type="AlphaFoldDB" id="A0A517WVS7"/>
<keyword evidence="1" id="KW-0812">Transmembrane</keyword>
<keyword evidence="1" id="KW-1133">Transmembrane helix</keyword>
<dbReference type="Proteomes" id="UP000318384">
    <property type="component" value="Chromosome"/>
</dbReference>
<keyword evidence="3" id="KW-1185">Reference proteome</keyword>
<name>A0A517WVS7_9PLAN</name>
<organism evidence="2 3">
    <name type="scientific">Gimesia aquarii</name>
    <dbReference type="NCBI Taxonomy" id="2527964"/>
    <lineage>
        <taxon>Bacteria</taxon>
        <taxon>Pseudomonadati</taxon>
        <taxon>Planctomycetota</taxon>
        <taxon>Planctomycetia</taxon>
        <taxon>Planctomycetales</taxon>
        <taxon>Planctomycetaceae</taxon>
        <taxon>Gimesia</taxon>
    </lineage>
</organism>